<feature type="transmembrane region" description="Helical" evidence="8">
    <location>
        <begin position="106"/>
        <end position="127"/>
    </location>
</feature>
<keyword evidence="11" id="KW-1185">Reference proteome</keyword>
<evidence type="ECO:0000256" key="7">
    <source>
        <dbReference type="ARBA" id="ARBA00023136"/>
    </source>
</evidence>
<dbReference type="PANTHER" id="PTHR33908">
    <property type="entry name" value="MANNOSYLTRANSFERASE YKCB-RELATED"/>
    <property type="match status" value="1"/>
</dbReference>
<keyword evidence="3" id="KW-0328">Glycosyltransferase</keyword>
<evidence type="ECO:0000256" key="3">
    <source>
        <dbReference type="ARBA" id="ARBA00022676"/>
    </source>
</evidence>
<dbReference type="GO" id="GO:0009103">
    <property type="term" value="P:lipopolysaccharide biosynthetic process"/>
    <property type="evidence" value="ECO:0007669"/>
    <property type="project" value="UniProtKB-ARBA"/>
</dbReference>
<evidence type="ECO:0000313" key="10">
    <source>
        <dbReference type="EMBL" id="SIT34087.1"/>
    </source>
</evidence>
<feature type="transmembrane region" description="Helical" evidence="8">
    <location>
        <begin position="328"/>
        <end position="346"/>
    </location>
</feature>
<feature type="transmembrane region" description="Helical" evidence="8">
    <location>
        <begin position="162"/>
        <end position="194"/>
    </location>
</feature>
<dbReference type="InterPro" id="IPR050297">
    <property type="entry name" value="LipidA_mod_glycosyltrf_83"/>
</dbReference>
<feature type="transmembrane region" description="Helical" evidence="8">
    <location>
        <begin position="303"/>
        <end position="322"/>
    </location>
</feature>
<dbReference type="KEGG" id="fln:FLA_4571"/>
<dbReference type="GO" id="GO:0005886">
    <property type="term" value="C:plasma membrane"/>
    <property type="evidence" value="ECO:0007669"/>
    <property type="project" value="UniProtKB-SubCell"/>
</dbReference>
<sequence>MNILSRSFLLLLVISAIALNATCLLNEIMEPDGALYASISKHMVLTGDWMNLYGNGGDWLDKPHMPFWLAAVSMKLLGITAFAYKLPAFICFVIGSWYVYKLAQALYNNTTALLAVVIYSTSLHVLLSNYDVRAEAYLTAFVIAAIYYLYKAAEANSWLKYILAAAVCSAMAVMTKGIFVLVTIAGGFVCWWLMTKQWKQFIAIKWWLFLVLTLLFLFPELYSLYVQFDMHPEKVVFGHTGVSGIRFFFWDSQFGRFFNNGPIRGKGDPSFFLHTTLWTFLPWSVYLYIAVVQIVRKKNKTVLQRWIISGSALLSFLMFSLSRFQLPHYIVILFPHFAIITADYLCSVTSAKAWKGISIVQFVLLGALVLLIGLLQIVSGLVHVWGWVLIVIALVVVLVWYKQATLKAITGRNFVFAALLFLFLNLFFYPALMHYQGGMEAGQWLQQDKQAYNKAVLYKCYVYSFEFYAPGLVQTALTEDELVSISRKHGYAWVYLIEDNVKELQQRHFKIEVLKRVNDFHISQLTGEFINARKREQVLGHFVLARVAEK</sequence>
<dbReference type="EMBL" id="FTOR01000014">
    <property type="protein sequence ID" value="SIT34087.1"/>
    <property type="molecule type" value="Genomic_DNA"/>
</dbReference>
<evidence type="ECO:0000256" key="8">
    <source>
        <dbReference type="SAM" id="Phobius"/>
    </source>
</evidence>
<evidence type="ECO:0000259" key="9">
    <source>
        <dbReference type="Pfam" id="PF13231"/>
    </source>
</evidence>
<dbReference type="RefSeq" id="WP_076382560.1">
    <property type="nucleotide sequence ID" value="NZ_AP017422.1"/>
</dbReference>
<proteinExistence type="predicted"/>
<feature type="transmembrane region" description="Helical" evidence="8">
    <location>
        <begin position="384"/>
        <end position="401"/>
    </location>
</feature>
<dbReference type="GO" id="GO:0010041">
    <property type="term" value="P:response to iron(III) ion"/>
    <property type="evidence" value="ECO:0007669"/>
    <property type="project" value="TreeGrafter"/>
</dbReference>
<feature type="transmembrane region" description="Helical" evidence="8">
    <location>
        <begin position="358"/>
        <end position="378"/>
    </location>
</feature>
<dbReference type="OrthoDB" id="9178203at2"/>
<comment type="subcellular location">
    <subcellularLocation>
        <location evidence="1">Cell membrane</location>
        <topology evidence="1">Multi-pass membrane protein</topology>
    </subcellularLocation>
</comment>
<keyword evidence="4 10" id="KW-0808">Transferase</keyword>
<feature type="transmembrane region" description="Helical" evidence="8">
    <location>
        <begin position="413"/>
        <end position="432"/>
    </location>
</feature>
<dbReference type="STRING" id="477680.SAMN05421788_114115"/>
<reference evidence="11" key="1">
    <citation type="submission" date="2017-01" db="EMBL/GenBank/DDBJ databases">
        <authorList>
            <person name="Varghese N."/>
            <person name="Submissions S."/>
        </authorList>
    </citation>
    <scope>NUCLEOTIDE SEQUENCE [LARGE SCALE GENOMIC DNA]</scope>
    <source>
        <strain evidence="11">DSM 21054</strain>
    </source>
</reference>
<evidence type="ECO:0000256" key="2">
    <source>
        <dbReference type="ARBA" id="ARBA00022475"/>
    </source>
</evidence>
<evidence type="ECO:0000256" key="4">
    <source>
        <dbReference type="ARBA" id="ARBA00022679"/>
    </source>
</evidence>
<keyword evidence="6 8" id="KW-1133">Transmembrane helix</keyword>
<keyword evidence="2" id="KW-1003">Cell membrane</keyword>
<evidence type="ECO:0000256" key="6">
    <source>
        <dbReference type="ARBA" id="ARBA00022989"/>
    </source>
</evidence>
<dbReference type="PANTHER" id="PTHR33908:SF3">
    <property type="entry name" value="UNDECAPRENYL PHOSPHATE-ALPHA-4-AMINO-4-DEOXY-L-ARABINOSE ARABINOSYL TRANSFERASE"/>
    <property type="match status" value="1"/>
</dbReference>
<organism evidence="10 11">
    <name type="scientific">Filimonas lacunae</name>
    <dbReference type="NCBI Taxonomy" id="477680"/>
    <lineage>
        <taxon>Bacteria</taxon>
        <taxon>Pseudomonadati</taxon>
        <taxon>Bacteroidota</taxon>
        <taxon>Chitinophagia</taxon>
        <taxon>Chitinophagales</taxon>
        <taxon>Chitinophagaceae</taxon>
        <taxon>Filimonas</taxon>
    </lineage>
</organism>
<keyword evidence="7 8" id="KW-0472">Membrane</keyword>
<dbReference type="Proteomes" id="UP000186917">
    <property type="component" value="Unassembled WGS sequence"/>
</dbReference>
<feature type="transmembrane region" description="Helical" evidence="8">
    <location>
        <begin position="206"/>
        <end position="225"/>
    </location>
</feature>
<feature type="domain" description="Glycosyltransferase RgtA/B/C/D-like" evidence="9">
    <location>
        <begin position="61"/>
        <end position="221"/>
    </location>
</feature>
<keyword evidence="5 8" id="KW-0812">Transmembrane</keyword>
<evidence type="ECO:0000256" key="1">
    <source>
        <dbReference type="ARBA" id="ARBA00004651"/>
    </source>
</evidence>
<evidence type="ECO:0000313" key="11">
    <source>
        <dbReference type="Proteomes" id="UP000186917"/>
    </source>
</evidence>
<protein>
    <submittedName>
        <fullName evidence="10">4-amino-4-deoxy-L-arabinose transferase</fullName>
    </submittedName>
</protein>
<feature type="transmembrane region" description="Helical" evidence="8">
    <location>
        <begin position="271"/>
        <end position="291"/>
    </location>
</feature>
<gene>
    <name evidence="10" type="ORF">SAMN05421788_114115</name>
</gene>
<dbReference type="GO" id="GO:0016763">
    <property type="term" value="F:pentosyltransferase activity"/>
    <property type="evidence" value="ECO:0007669"/>
    <property type="project" value="TreeGrafter"/>
</dbReference>
<dbReference type="AlphaFoldDB" id="A0A173MM36"/>
<name>A0A173MM36_9BACT</name>
<evidence type="ECO:0000256" key="5">
    <source>
        <dbReference type="ARBA" id="ARBA00022692"/>
    </source>
</evidence>
<dbReference type="InterPro" id="IPR038731">
    <property type="entry name" value="RgtA/B/C-like"/>
</dbReference>
<accession>A0A173MM36</accession>
<feature type="transmembrane region" description="Helical" evidence="8">
    <location>
        <begin position="76"/>
        <end position="100"/>
    </location>
</feature>
<dbReference type="Pfam" id="PF13231">
    <property type="entry name" value="PMT_2"/>
    <property type="match status" value="1"/>
</dbReference>